<dbReference type="EMBL" id="GL435242">
    <property type="protein sequence ID" value="EFN73621.1"/>
    <property type="molecule type" value="Genomic_DNA"/>
</dbReference>
<protein>
    <submittedName>
        <fullName evidence="1">Uncharacterized protein</fullName>
    </submittedName>
</protein>
<accession>E1ZYT1</accession>
<name>E1ZYT1_CAMFO</name>
<dbReference type="AlphaFoldDB" id="E1ZYT1"/>
<reference evidence="1 2" key="1">
    <citation type="journal article" date="2010" name="Science">
        <title>Genomic comparison of the ants Camponotus floridanus and Harpegnathos saltator.</title>
        <authorList>
            <person name="Bonasio R."/>
            <person name="Zhang G."/>
            <person name="Ye C."/>
            <person name="Mutti N.S."/>
            <person name="Fang X."/>
            <person name="Qin N."/>
            <person name="Donahue G."/>
            <person name="Yang P."/>
            <person name="Li Q."/>
            <person name="Li C."/>
            <person name="Zhang P."/>
            <person name="Huang Z."/>
            <person name="Berger S.L."/>
            <person name="Reinberg D."/>
            <person name="Wang J."/>
            <person name="Liebig J."/>
        </authorList>
    </citation>
    <scope>NUCLEOTIDE SEQUENCE [LARGE SCALE GENOMIC DNA]</scope>
    <source>
        <strain evidence="2">C129</strain>
    </source>
</reference>
<keyword evidence="2" id="KW-1185">Reference proteome</keyword>
<dbReference type="Proteomes" id="UP000000311">
    <property type="component" value="Unassembled WGS sequence"/>
</dbReference>
<proteinExistence type="predicted"/>
<gene>
    <name evidence="1" type="ORF">EAG_08418</name>
</gene>
<dbReference type="InParanoid" id="E1ZYT1"/>
<evidence type="ECO:0000313" key="1">
    <source>
        <dbReference type="EMBL" id="EFN73621.1"/>
    </source>
</evidence>
<sequence>MTGLIWGVFAQEEKGYRRSDDDGGNGLCESINAGFGAPTILIDYATTAQQPLSHRRRGGRSFCISVKGKPMPFDTDDVGHLYELIAAFDSVLHSNAMHRRVS</sequence>
<organism evidence="2">
    <name type="scientific">Camponotus floridanus</name>
    <name type="common">Florida carpenter ant</name>
    <dbReference type="NCBI Taxonomy" id="104421"/>
    <lineage>
        <taxon>Eukaryota</taxon>
        <taxon>Metazoa</taxon>
        <taxon>Ecdysozoa</taxon>
        <taxon>Arthropoda</taxon>
        <taxon>Hexapoda</taxon>
        <taxon>Insecta</taxon>
        <taxon>Pterygota</taxon>
        <taxon>Neoptera</taxon>
        <taxon>Endopterygota</taxon>
        <taxon>Hymenoptera</taxon>
        <taxon>Apocrita</taxon>
        <taxon>Aculeata</taxon>
        <taxon>Formicoidea</taxon>
        <taxon>Formicidae</taxon>
        <taxon>Formicinae</taxon>
        <taxon>Camponotus</taxon>
    </lineage>
</organism>
<evidence type="ECO:0000313" key="2">
    <source>
        <dbReference type="Proteomes" id="UP000000311"/>
    </source>
</evidence>